<keyword evidence="2" id="KW-0479">Metal-binding</keyword>
<dbReference type="Proteomes" id="UP001056855">
    <property type="component" value="Chromosome"/>
</dbReference>
<dbReference type="InterPro" id="IPR021127">
    <property type="entry name" value="CRISPR_associated_Cas2"/>
</dbReference>
<evidence type="ECO:0000313" key="10">
    <source>
        <dbReference type="Proteomes" id="UP001056855"/>
    </source>
</evidence>
<proteinExistence type="predicted"/>
<evidence type="ECO:0000256" key="5">
    <source>
        <dbReference type="ARBA" id="ARBA00022842"/>
    </source>
</evidence>
<evidence type="ECO:0000256" key="1">
    <source>
        <dbReference type="ARBA" id="ARBA00022722"/>
    </source>
</evidence>
<keyword evidence="1" id="KW-0540">Nuclease</keyword>
<evidence type="ECO:0000256" key="2">
    <source>
        <dbReference type="ARBA" id="ARBA00022723"/>
    </source>
</evidence>
<dbReference type="GeneID" id="73290931"/>
<keyword evidence="4" id="KW-0378">Hydrolase</keyword>
<dbReference type="InterPro" id="IPR025491">
    <property type="entry name" value="DUF4382"/>
</dbReference>
<keyword evidence="6" id="KW-0051">Antiviral defense</keyword>
<evidence type="ECO:0000256" key="3">
    <source>
        <dbReference type="ARBA" id="ARBA00022759"/>
    </source>
</evidence>
<evidence type="ECO:0000313" key="9">
    <source>
        <dbReference type="EMBL" id="UTF52649.1"/>
    </source>
</evidence>
<feature type="compositionally biased region" description="Acidic residues" evidence="7">
    <location>
        <begin position="45"/>
        <end position="62"/>
    </location>
</feature>
<keyword evidence="10" id="KW-1185">Reference proteome</keyword>
<reference evidence="9" key="1">
    <citation type="submission" date="2022-06" db="EMBL/GenBank/DDBJ databases">
        <title>Diverse halophilic archaea isolated from saline environments.</title>
        <authorList>
            <person name="Cui H.-L."/>
        </authorList>
    </citation>
    <scope>NUCLEOTIDE SEQUENCE</scope>
    <source>
        <strain evidence="9">WLHS1</strain>
    </source>
</reference>
<feature type="region of interest" description="Disordered" evidence="7">
    <location>
        <begin position="1"/>
        <end position="90"/>
    </location>
</feature>
<keyword evidence="5" id="KW-0460">Magnesium</keyword>
<evidence type="ECO:0000256" key="6">
    <source>
        <dbReference type="ARBA" id="ARBA00023118"/>
    </source>
</evidence>
<dbReference type="GO" id="GO:0004521">
    <property type="term" value="F:RNA endonuclease activity"/>
    <property type="evidence" value="ECO:0007669"/>
    <property type="project" value="InterPro"/>
</dbReference>
<accession>A0A9E7N6J9</accession>
<dbReference type="GO" id="GO:0043571">
    <property type="term" value="P:maintenance of CRISPR repeat elements"/>
    <property type="evidence" value="ECO:0007669"/>
    <property type="project" value="InterPro"/>
</dbReference>
<feature type="compositionally biased region" description="Acidic residues" evidence="7">
    <location>
        <begin position="312"/>
        <end position="351"/>
    </location>
</feature>
<evidence type="ECO:0000256" key="4">
    <source>
        <dbReference type="ARBA" id="ARBA00022801"/>
    </source>
</evidence>
<protein>
    <submittedName>
        <fullName evidence="9">DUF4382 domain-containing protein</fullName>
    </submittedName>
</protein>
<dbReference type="Pfam" id="PF14321">
    <property type="entry name" value="DUF4382"/>
    <property type="match status" value="1"/>
</dbReference>
<dbReference type="EMBL" id="CP100355">
    <property type="protein sequence ID" value="UTF52649.1"/>
    <property type="molecule type" value="Genomic_DNA"/>
</dbReference>
<dbReference type="RefSeq" id="WP_254156647.1">
    <property type="nucleotide sequence ID" value="NZ_CP100355.1"/>
</dbReference>
<dbReference type="CDD" id="cd09725">
    <property type="entry name" value="Cas2_I_II_III"/>
    <property type="match status" value="1"/>
</dbReference>
<sequence>MPNNRASDESKRANHQSKPGVGRRAFIAAGGSVGATALAGCTSGDEPEQSGDDGTPDQDTQSDDGAQTDGSEESRHQGNFRLLVSDMPADIGDFERLDVTLDYARIFDGGRDEGDDEDSSETEEDGGEESNETEGEDADDQQNSSDDGEDDVDADGESDEGDEDGDDGEDTEGNEDENDTADGVERKRGFYIVDLEGRTVDLTELVGERAVSVFEGELSPGTYEKIELHVSAVEGIVDGEQANVKLPSEKLQITHPFEIGADDPVDFVFDINVVKRGQGSDYNLKPVISESGVAGKDVEIEEVERDDRADGGEETDDQEDEESNESEDADEDTGEEANESETDGDGDSEDE</sequence>
<feature type="compositionally biased region" description="Acidic residues" evidence="7">
    <location>
        <begin position="113"/>
        <end position="182"/>
    </location>
</feature>
<dbReference type="KEGG" id="sawl:NGM29_12755"/>
<evidence type="ECO:0000256" key="7">
    <source>
        <dbReference type="SAM" id="MobiDB-lite"/>
    </source>
</evidence>
<evidence type="ECO:0000259" key="8">
    <source>
        <dbReference type="Pfam" id="PF14321"/>
    </source>
</evidence>
<keyword evidence="3" id="KW-0255">Endonuclease</keyword>
<feature type="region of interest" description="Disordered" evidence="7">
    <location>
        <begin position="107"/>
        <end position="185"/>
    </location>
</feature>
<gene>
    <name evidence="9" type="ORF">NGM29_12755</name>
</gene>
<feature type="compositionally biased region" description="Basic and acidic residues" evidence="7">
    <location>
        <begin position="1"/>
        <end position="12"/>
    </location>
</feature>
<organism evidence="9 10">
    <name type="scientific">Natronosalvus rutilus</name>
    <dbReference type="NCBI Taxonomy" id="2953753"/>
    <lineage>
        <taxon>Archaea</taxon>
        <taxon>Methanobacteriati</taxon>
        <taxon>Methanobacteriota</taxon>
        <taxon>Stenosarchaea group</taxon>
        <taxon>Halobacteria</taxon>
        <taxon>Halobacteriales</taxon>
        <taxon>Natrialbaceae</taxon>
        <taxon>Natronosalvus</taxon>
    </lineage>
</organism>
<name>A0A9E7N6J9_9EURY</name>
<feature type="region of interest" description="Disordered" evidence="7">
    <location>
        <begin position="293"/>
        <end position="351"/>
    </location>
</feature>
<dbReference type="AlphaFoldDB" id="A0A9E7N6J9"/>
<feature type="domain" description="DUF4382" evidence="8">
    <location>
        <begin position="77"/>
        <end position="286"/>
    </location>
</feature>